<dbReference type="PROSITE" id="PS50850">
    <property type="entry name" value="MFS"/>
    <property type="match status" value="1"/>
</dbReference>
<evidence type="ECO:0000313" key="10">
    <source>
        <dbReference type="Proteomes" id="UP001597063"/>
    </source>
</evidence>
<keyword evidence="4 7" id="KW-0812">Transmembrane</keyword>
<reference evidence="10" key="1">
    <citation type="journal article" date="2019" name="Int. J. Syst. Evol. Microbiol.">
        <title>The Global Catalogue of Microorganisms (GCM) 10K type strain sequencing project: providing services to taxonomists for standard genome sequencing and annotation.</title>
        <authorList>
            <consortium name="The Broad Institute Genomics Platform"/>
            <consortium name="The Broad Institute Genome Sequencing Center for Infectious Disease"/>
            <person name="Wu L."/>
            <person name="Ma J."/>
        </authorList>
    </citation>
    <scope>NUCLEOTIDE SEQUENCE [LARGE SCALE GENOMIC DNA]</scope>
    <source>
        <strain evidence="10">JCM 9371</strain>
    </source>
</reference>
<gene>
    <name evidence="9" type="ORF">ACFQZM_46040</name>
</gene>
<evidence type="ECO:0000256" key="6">
    <source>
        <dbReference type="ARBA" id="ARBA00023136"/>
    </source>
</evidence>
<evidence type="ECO:0000256" key="2">
    <source>
        <dbReference type="ARBA" id="ARBA00022448"/>
    </source>
</evidence>
<feature type="transmembrane region" description="Helical" evidence="7">
    <location>
        <begin position="448"/>
        <end position="467"/>
    </location>
</feature>
<dbReference type="Pfam" id="PF07690">
    <property type="entry name" value="MFS_1"/>
    <property type="match status" value="1"/>
</dbReference>
<feature type="transmembrane region" description="Helical" evidence="7">
    <location>
        <begin position="339"/>
        <end position="355"/>
    </location>
</feature>
<keyword evidence="3" id="KW-1003">Cell membrane</keyword>
<keyword evidence="10" id="KW-1185">Reference proteome</keyword>
<dbReference type="Gene3D" id="1.20.1250.20">
    <property type="entry name" value="MFS general substrate transporter like domains"/>
    <property type="match status" value="1"/>
</dbReference>
<organism evidence="9 10">
    <name type="scientific">Actinomadura fibrosa</name>
    <dbReference type="NCBI Taxonomy" id="111802"/>
    <lineage>
        <taxon>Bacteria</taxon>
        <taxon>Bacillati</taxon>
        <taxon>Actinomycetota</taxon>
        <taxon>Actinomycetes</taxon>
        <taxon>Streptosporangiales</taxon>
        <taxon>Thermomonosporaceae</taxon>
        <taxon>Actinomadura</taxon>
    </lineage>
</organism>
<comment type="subcellular location">
    <subcellularLocation>
        <location evidence="1">Cell membrane</location>
        <topology evidence="1">Multi-pass membrane protein</topology>
    </subcellularLocation>
</comment>
<dbReference type="InterPro" id="IPR036259">
    <property type="entry name" value="MFS_trans_sf"/>
</dbReference>
<accession>A0ABW2Y012</accession>
<dbReference type="Gene3D" id="1.20.1720.10">
    <property type="entry name" value="Multidrug resistance protein D"/>
    <property type="match status" value="1"/>
</dbReference>
<dbReference type="InterPro" id="IPR020846">
    <property type="entry name" value="MFS_dom"/>
</dbReference>
<comment type="caution">
    <text evidence="9">The sequence shown here is derived from an EMBL/GenBank/DDBJ whole genome shotgun (WGS) entry which is preliminary data.</text>
</comment>
<keyword evidence="6 7" id="KW-0472">Membrane</keyword>
<feature type="transmembrane region" description="Helical" evidence="7">
    <location>
        <begin position="367"/>
        <end position="390"/>
    </location>
</feature>
<dbReference type="PANTHER" id="PTHR42718">
    <property type="entry name" value="MAJOR FACILITATOR SUPERFAMILY MULTIDRUG TRANSPORTER MFSC"/>
    <property type="match status" value="1"/>
</dbReference>
<feature type="transmembrane region" description="Helical" evidence="7">
    <location>
        <begin position="108"/>
        <end position="133"/>
    </location>
</feature>
<evidence type="ECO:0000313" key="9">
    <source>
        <dbReference type="EMBL" id="MFD0691921.1"/>
    </source>
</evidence>
<feature type="transmembrane region" description="Helical" evidence="7">
    <location>
        <begin position="200"/>
        <end position="223"/>
    </location>
</feature>
<dbReference type="EMBL" id="JBHTGP010000034">
    <property type="protein sequence ID" value="MFD0691921.1"/>
    <property type="molecule type" value="Genomic_DNA"/>
</dbReference>
<feature type="transmembrane region" description="Helical" evidence="7">
    <location>
        <begin position="273"/>
        <end position="297"/>
    </location>
</feature>
<keyword evidence="5 7" id="KW-1133">Transmembrane helix</keyword>
<sequence>MDVAQTAVRTARSRWPALAVLATGQLMLIVDGTGVAVALPRIRADLGLAGAQLSWVVNGYLVAFGGLLLLCGRLGDLLGRRRVFLGGIAVFTAASALCGAAGDPVLLVAARFVQGVGCAMAGSVITGMVVVLFPEGRERVRAITVIAFVAAGGGSVGALGGGALTELLGWPWLFLVNVPIGALVLVAGRRTLVPDRGLGWGAGADLLGAALVTAGLMLVVLAIGELGPGGSGPVLPAALAAAGIAALAGFAVRQRTAAAPLLDLSILRSRELAGGNLLQALFVGAMFGFQYLVTLYLQEVLGLDPLETGLAYLLASAVIGAVSLGLAGPLIVRFGVRRVLLAGQAAGVLAFGWLARVPESGTYAVDVLPAMLALGVSAGLVLPAATALAMTGATAADSGVRSGVTGTAQQVGGALGLAALAALAGAGTGGTESGDARTADAVIDGYRLGFGAGAVLLALAAVIALALPRGGGGASGQP</sequence>
<feature type="transmembrane region" description="Helical" evidence="7">
    <location>
        <begin position="51"/>
        <end position="71"/>
    </location>
</feature>
<dbReference type="CDD" id="cd17321">
    <property type="entry name" value="MFS_MMR_MDR_like"/>
    <property type="match status" value="1"/>
</dbReference>
<proteinExistence type="predicted"/>
<keyword evidence="2" id="KW-0813">Transport</keyword>
<evidence type="ECO:0000256" key="1">
    <source>
        <dbReference type="ARBA" id="ARBA00004651"/>
    </source>
</evidence>
<dbReference type="RefSeq" id="WP_378326108.1">
    <property type="nucleotide sequence ID" value="NZ_JBHTGP010000034.1"/>
</dbReference>
<protein>
    <submittedName>
        <fullName evidence="9">MFS transporter</fullName>
    </submittedName>
</protein>
<dbReference type="PANTHER" id="PTHR42718:SF46">
    <property type="entry name" value="BLR6921 PROTEIN"/>
    <property type="match status" value="1"/>
</dbReference>
<feature type="transmembrane region" description="Helical" evidence="7">
    <location>
        <begin position="411"/>
        <end position="428"/>
    </location>
</feature>
<feature type="transmembrane region" description="Helical" evidence="7">
    <location>
        <begin position="18"/>
        <end position="39"/>
    </location>
</feature>
<evidence type="ECO:0000256" key="3">
    <source>
        <dbReference type="ARBA" id="ARBA00022475"/>
    </source>
</evidence>
<feature type="transmembrane region" description="Helical" evidence="7">
    <location>
        <begin position="235"/>
        <end position="252"/>
    </location>
</feature>
<feature type="transmembrane region" description="Helical" evidence="7">
    <location>
        <begin position="309"/>
        <end position="332"/>
    </location>
</feature>
<feature type="transmembrane region" description="Helical" evidence="7">
    <location>
        <begin position="170"/>
        <end position="188"/>
    </location>
</feature>
<feature type="transmembrane region" description="Helical" evidence="7">
    <location>
        <begin position="145"/>
        <end position="164"/>
    </location>
</feature>
<feature type="domain" description="Major facilitator superfamily (MFS) profile" evidence="8">
    <location>
        <begin position="17"/>
        <end position="472"/>
    </location>
</feature>
<evidence type="ECO:0000259" key="8">
    <source>
        <dbReference type="PROSITE" id="PS50850"/>
    </source>
</evidence>
<dbReference type="InterPro" id="IPR011701">
    <property type="entry name" value="MFS"/>
</dbReference>
<feature type="transmembrane region" description="Helical" evidence="7">
    <location>
        <begin position="83"/>
        <end position="102"/>
    </location>
</feature>
<dbReference type="SUPFAM" id="SSF103473">
    <property type="entry name" value="MFS general substrate transporter"/>
    <property type="match status" value="1"/>
</dbReference>
<evidence type="ECO:0000256" key="5">
    <source>
        <dbReference type="ARBA" id="ARBA00022989"/>
    </source>
</evidence>
<evidence type="ECO:0000256" key="7">
    <source>
        <dbReference type="SAM" id="Phobius"/>
    </source>
</evidence>
<evidence type="ECO:0000256" key="4">
    <source>
        <dbReference type="ARBA" id="ARBA00022692"/>
    </source>
</evidence>
<name>A0ABW2Y012_9ACTN</name>
<dbReference type="Proteomes" id="UP001597063">
    <property type="component" value="Unassembled WGS sequence"/>
</dbReference>